<dbReference type="GO" id="GO:0051959">
    <property type="term" value="F:dynein light intermediate chain binding"/>
    <property type="evidence" value="ECO:0007669"/>
    <property type="project" value="InterPro"/>
</dbReference>
<feature type="region of interest" description="Disordered" evidence="13">
    <location>
        <begin position="3821"/>
        <end position="3876"/>
    </location>
</feature>
<dbReference type="Gene3D" id="1.10.472.130">
    <property type="match status" value="1"/>
</dbReference>
<dbReference type="Gene3D" id="1.20.920.30">
    <property type="match status" value="1"/>
</dbReference>
<dbReference type="Proteomes" id="UP000549394">
    <property type="component" value="Unassembled WGS sequence"/>
</dbReference>
<dbReference type="InterPro" id="IPR013602">
    <property type="entry name" value="Dynein_heavy_linker"/>
</dbReference>
<dbReference type="Gene3D" id="1.20.140.100">
    <property type="entry name" value="Dynein heavy chain, N-terminal domain 2"/>
    <property type="match status" value="1"/>
</dbReference>
<dbReference type="GO" id="GO:0007018">
    <property type="term" value="P:microtubule-based movement"/>
    <property type="evidence" value="ECO:0007669"/>
    <property type="project" value="InterPro"/>
</dbReference>
<feature type="region of interest" description="Disordered" evidence="13">
    <location>
        <begin position="4006"/>
        <end position="4038"/>
    </location>
</feature>
<keyword evidence="8" id="KW-0243">Dynein</keyword>
<gene>
    <name evidence="22" type="ORF">DGYR_LOCUS5624</name>
</gene>
<evidence type="ECO:0000256" key="5">
    <source>
        <dbReference type="ARBA" id="ARBA00022737"/>
    </source>
</evidence>
<feature type="domain" description="Dynein heavy chain tail" evidence="14">
    <location>
        <begin position="202"/>
        <end position="417"/>
    </location>
</feature>
<dbReference type="OrthoDB" id="286107at2759"/>
<evidence type="ECO:0000256" key="4">
    <source>
        <dbReference type="ARBA" id="ARBA00022701"/>
    </source>
</evidence>
<feature type="region of interest" description="Disordered" evidence="13">
    <location>
        <begin position="605"/>
        <end position="626"/>
    </location>
</feature>
<feature type="compositionally biased region" description="Acidic residues" evidence="13">
    <location>
        <begin position="607"/>
        <end position="626"/>
    </location>
</feature>
<feature type="region of interest" description="Disordered" evidence="13">
    <location>
        <begin position="1883"/>
        <end position="1908"/>
    </location>
</feature>
<dbReference type="SUPFAM" id="SSF52540">
    <property type="entry name" value="P-loop containing nucleoside triphosphate hydrolases"/>
    <property type="match status" value="4"/>
</dbReference>
<feature type="compositionally biased region" description="Basic and acidic residues" evidence="13">
    <location>
        <begin position="3826"/>
        <end position="3838"/>
    </location>
</feature>
<keyword evidence="7" id="KW-0067">ATP-binding</keyword>
<dbReference type="InterPro" id="IPR027417">
    <property type="entry name" value="P-loop_NTPase"/>
</dbReference>
<dbReference type="Pfam" id="PF17852">
    <property type="entry name" value="Dynein_AAA_lid"/>
    <property type="match status" value="1"/>
</dbReference>
<dbReference type="InterPro" id="IPR035706">
    <property type="entry name" value="AAA_9"/>
</dbReference>
<keyword evidence="3" id="KW-0963">Cytoplasm</keyword>
<dbReference type="InterPro" id="IPR054354">
    <property type="entry name" value="DYNC2H1-like_lid"/>
</dbReference>
<keyword evidence="23" id="KW-1185">Reference proteome</keyword>
<dbReference type="InterPro" id="IPR024317">
    <property type="entry name" value="Dynein_heavy_chain_D4_dom"/>
</dbReference>
<keyword evidence="10" id="KW-0505">Motor protein</keyword>
<feature type="domain" description="Dynein heavy chain hydrolytic ATP-binding dynein motor region" evidence="16">
    <location>
        <begin position="2143"/>
        <end position="2374"/>
    </location>
</feature>
<feature type="compositionally biased region" description="Polar residues" evidence="13">
    <location>
        <begin position="476"/>
        <end position="504"/>
    </location>
</feature>
<keyword evidence="4" id="KW-0493">Microtubule</keyword>
<feature type="domain" description="Dynein heavy chain tail" evidence="14">
    <location>
        <begin position="519"/>
        <end position="967"/>
    </location>
</feature>
<feature type="compositionally biased region" description="Basic and acidic residues" evidence="13">
    <location>
        <begin position="2377"/>
        <end position="2389"/>
    </location>
</feature>
<dbReference type="Pfam" id="PF12780">
    <property type="entry name" value="AAA_8"/>
    <property type="match status" value="1"/>
</dbReference>
<feature type="domain" description="Dynein heavy chain ATP-binding dynein motor region" evidence="18">
    <location>
        <begin position="4169"/>
        <end position="4393"/>
    </location>
</feature>
<dbReference type="Gene3D" id="3.20.180.20">
    <property type="entry name" value="Dynein heavy chain, N-terminal domain 2"/>
    <property type="match status" value="1"/>
</dbReference>
<dbReference type="InterPro" id="IPR041466">
    <property type="entry name" value="Dynein_AAA5_ext"/>
</dbReference>
<feature type="region of interest" description="Disordered" evidence="13">
    <location>
        <begin position="476"/>
        <end position="506"/>
    </location>
</feature>
<dbReference type="Gene3D" id="3.40.50.300">
    <property type="entry name" value="P-loop containing nucleotide triphosphate hydrolases"/>
    <property type="match status" value="5"/>
</dbReference>
<feature type="coiled-coil region" evidence="12">
    <location>
        <begin position="3760"/>
        <end position="3787"/>
    </location>
</feature>
<dbReference type="Pfam" id="PF08385">
    <property type="entry name" value="DHC_N1"/>
    <property type="match status" value="2"/>
</dbReference>
<keyword evidence="11" id="KW-0206">Cytoskeleton</keyword>
<dbReference type="FunFam" id="1.10.287.2620:FF:000001">
    <property type="entry name" value="Cytoplasmic dynein heavy chain 1"/>
    <property type="match status" value="1"/>
</dbReference>
<evidence type="ECO:0000256" key="11">
    <source>
        <dbReference type="ARBA" id="ARBA00023212"/>
    </source>
</evidence>
<feature type="domain" description="Dynein heavy chain AAA 5 extension" evidence="19">
    <location>
        <begin position="2818"/>
        <end position="2931"/>
    </location>
</feature>
<evidence type="ECO:0000256" key="10">
    <source>
        <dbReference type="ARBA" id="ARBA00023175"/>
    </source>
</evidence>
<evidence type="ECO:0000256" key="9">
    <source>
        <dbReference type="ARBA" id="ARBA00023054"/>
    </source>
</evidence>
<feature type="compositionally biased region" description="Polar residues" evidence="13">
    <location>
        <begin position="2526"/>
        <end position="2535"/>
    </location>
</feature>
<dbReference type="InterPro" id="IPR042219">
    <property type="entry name" value="AAA_lid_11_sf"/>
</dbReference>
<feature type="coiled-coil region" evidence="12">
    <location>
        <begin position="4041"/>
        <end position="4068"/>
    </location>
</feature>
<dbReference type="GO" id="GO:0030286">
    <property type="term" value="C:dynein complex"/>
    <property type="evidence" value="ECO:0007669"/>
    <property type="project" value="UniProtKB-KW"/>
</dbReference>
<dbReference type="Gene3D" id="3.10.490.20">
    <property type="match status" value="1"/>
</dbReference>
<protein>
    <submittedName>
        <fullName evidence="22">DgyrCDS5878</fullName>
    </submittedName>
</protein>
<dbReference type="Gene3D" id="1.20.1270.280">
    <property type="match status" value="1"/>
</dbReference>
<dbReference type="InterPro" id="IPR043160">
    <property type="entry name" value="Dynein_C_barrel"/>
</dbReference>
<evidence type="ECO:0000259" key="17">
    <source>
        <dbReference type="Pfam" id="PF12780"/>
    </source>
</evidence>
<feature type="coiled-coil region" evidence="12">
    <location>
        <begin position="3638"/>
        <end position="3675"/>
    </location>
</feature>
<comment type="similarity">
    <text evidence="2">Belongs to the dynein heavy chain family.</text>
</comment>
<evidence type="ECO:0000259" key="16">
    <source>
        <dbReference type="Pfam" id="PF12774"/>
    </source>
</evidence>
<dbReference type="GO" id="GO:0045505">
    <property type="term" value="F:dynein intermediate chain binding"/>
    <property type="evidence" value="ECO:0007669"/>
    <property type="project" value="InterPro"/>
</dbReference>
<evidence type="ECO:0000256" key="1">
    <source>
        <dbReference type="ARBA" id="ARBA00004245"/>
    </source>
</evidence>
<dbReference type="GO" id="GO:0005524">
    <property type="term" value="F:ATP binding"/>
    <property type="evidence" value="ECO:0007669"/>
    <property type="project" value="UniProtKB-KW"/>
</dbReference>
<evidence type="ECO:0000259" key="19">
    <source>
        <dbReference type="Pfam" id="PF17852"/>
    </source>
</evidence>
<keyword evidence="9 12" id="KW-0175">Coiled coil</keyword>
<feature type="compositionally biased region" description="Polar residues" evidence="13">
    <location>
        <begin position="2394"/>
        <end position="2408"/>
    </location>
</feature>
<evidence type="ECO:0000256" key="2">
    <source>
        <dbReference type="ARBA" id="ARBA00008887"/>
    </source>
</evidence>
<name>A0A7I8VNN2_9ANNE</name>
<evidence type="ECO:0000259" key="20">
    <source>
        <dbReference type="Pfam" id="PF18199"/>
    </source>
</evidence>
<dbReference type="Gene3D" id="1.10.8.1220">
    <property type="match status" value="1"/>
</dbReference>
<dbReference type="Pfam" id="PF22597">
    <property type="entry name" value="DYN_lid"/>
    <property type="match status" value="1"/>
</dbReference>
<dbReference type="InterPro" id="IPR042228">
    <property type="entry name" value="Dynein_linker_3"/>
</dbReference>
<comment type="caution">
    <text evidence="22">The sequence shown here is derived from an EMBL/GenBank/DDBJ whole genome shotgun (WGS) entry which is preliminary data.</text>
</comment>
<feature type="domain" description="Dynein heavy chain C-terminal" evidence="20">
    <location>
        <begin position="5027"/>
        <end position="5320"/>
    </location>
</feature>
<feature type="region of interest" description="Disordered" evidence="13">
    <location>
        <begin position="2377"/>
        <end position="2424"/>
    </location>
</feature>
<feature type="domain" description="Dynein 2 heavy chain 1 cytoplasmic ATPase lid" evidence="21">
    <location>
        <begin position="3151"/>
        <end position="3226"/>
    </location>
</feature>
<evidence type="ECO:0000256" key="6">
    <source>
        <dbReference type="ARBA" id="ARBA00022741"/>
    </source>
</evidence>
<evidence type="ECO:0000256" key="13">
    <source>
        <dbReference type="SAM" id="MobiDB-lite"/>
    </source>
</evidence>
<accession>A0A7I8VNN2</accession>
<dbReference type="InterPro" id="IPR035699">
    <property type="entry name" value="AAA_6"/>
</dbReference>
<evidence type="ECO:0000259" key="21">
    <source>
        <dbReference type="Pfam" id="PF22597"/>
    </source>
</evidence>
<dbReference type="InterPro" id="IPR041228">
    <property type="entry name" value="Dynein_C"/>
</dbReference>
<evidence type="ECO:0000313" key="23">
    <source>
        <dbReference type="Proteomes" id="UP000549394"/>
    </source>
</evidence>
<evidence type="ECO:0000259" key="14">
    <source>
        <dbReference type="Pfam" id="PF08385"/>
    </source>
</evidence>
<dbReference type="InterPro" id="IPR042222">
    <property type="entry name" value="Dynein_2_N"/>
</dbReference>
<comment type="subcellular location">
    <subcellularLocation>
        <location evidence="1">Cytoplasm</location>
        <location evidence="1">Cytoskeleton</location>
    </subcellularLocation>
</comment>
<evidence type="ECO:0000256" key="12">
    <source>
        <dbReference type="SAM" id="Coils"/>
    </source>
</evidence>
<evidence type="ECO:0000256" key="3">
    <source>
        <dbReference type="ARBA" id="ARBA00022490"/>
    </source>
</evidence>
<keyword evidence="6" id="KW-0547">Nucleotide-binding</keyword>
<dbReference type="FunFam" id="1.20.140.100:FF:000003">
    <property type="entry name" value="Dynein, axonemal, heavy chain 5"/>
    <property type="match status" value="1"/>
</dbReference>
<feature type="region of interest" description="Disordered" evidence="13">
    <location>
        <begin position="2526"/>
        <end position="2554"/>
    </location>
</feature>
<organism evidence="22 23">
    <name type="scientific">Dimorphilus gyrociliatus</name>
    <dbReference type="NCBI Taxonomy" id="2664684"/>
    <lineage>
        <taxon>Eukaryota</taxon>
        <taxon>Metazoa</taxon>
        <taxon>Spiralia</taxon>
        <taxon>Lophotrochozoa</taxon>
        <taxon>Annelida</taxon>
        <taxon>Polychaeta</taxon>
        <taxon>Polychaeta incertae sedis</taxon>
        <taxon>Dinophilidae</taxon>
        <taxon>Dimorphilus</taxon>
    </lineage>
</organism>
<evidence type="ECO:0000259" key="15">
    <source>
        <dbReference type="Pfam" id="PF08393"/>
    </source>
</evidence>
<dbReference type="Pfam" id="PF12775">
    <property type="entry name" value="AAA_7"/>
    <property type="match status" value="1"/>
</dbReference>
<feature type="compositionally biased region" description="Polar residues" evidence="13">
    <location>
        <begin position="1893"/>
        <end position="1908"/>
    </location>
</feature>
<feature type="domain" description="Dynein heavy chain linker" evidence="15">
    <location>
        <begin position="1526"/>
        <end position="1994"/>
    </location>
</feature>
<dbReference type="Pfam" id="PF18199">
    <property type="entry name" value="Dynein_C"/>
    <property type="match status" value="1"/>
</dbReference>
<dbReference type="Gene3D" id="1.20.920.20">
    <property type="match status" value="1"/>
</dbReference>
<dbReference type="Gene3D" id="1.10.8.710">
    <property type="match status" value="1"/>
</dbReference>
<dbReference type="InterPro" id="IPR026983">
    <property type="entry name" value="DHC"/>
</dbReference>
<dbReference type="PANTHER" id="PTHR46961:SF15">
    <property type="entry name" value="AAA+ ATPASE DOMAIN-CONTAINING PROTEIN"/>
    <property type="match status" value="1"/>
</dbReference>
<evidence type="ECO:0000256" key="8">
    <source>
        <dbReference type="ARBA" id="ARBA00023017"/>
    </source>
</evidence>
<dbReference type="EMBL" id="CAJFCJ010000007">
    <property type="protein sequence ID" value="CAD5117057.1"/>
    <property type="molecule type" value="Genomic_DNA"/>
</dbReference>
<feature type="compositionally biased region" description="Basic and acidic residues" evidence="13">
    <location>
        <begin position="1883"/>
        <end position="1892"/>
    </location>
</feature>
<evidence type="ECO:0000256" key="7">
    <source>
        <dbReference type="ARBA" id="ARBA00022840"/>
    </source>
</evidence>
<evidence type="ECO:0000259" key="18">
    <source>
        <dbReference type="Pfam" id="PF12781"/>
    </source>
</evidence>
<dbReference type="InterPro" id="IPR043157">
    <property type="entry name" value="Dynein_AAA1S"/>
</dbReference>
<sequence length="5326" mass="606511">MDERHWWIASKIQESFHIGGFDNPTMLEDFLCQPKTLETINDFLRAGGETTLIFYCEKPVSGTRTTRELNLATSLEDIIQVPMNETNIIYFLRSRTDNDVDMSYMQKDIFCGEIKGSILETLNYSMGELFLPLLKEKKDWSDCSNDNKSVLFHNLDRVMGIIRDSSVHSQTTKQMVLKRPENIETTDFKQQRTIAQDSNAVASYEALLAEWIATSEAVLSDARVDKHFDPTSGPLAELERWQRRQRLVGSITEQLKSKECKSVLSVLIAAKSRMLKKWKQIDAAVTDAVNETKDKVRFLESLRKHLEGFYADSTPYSLMTNVLPALLTTLKQMESVSRHYARTGYLGLLLSKITNQIVTICKNYISDWTMTDDVDCFWKVIEKEIFGTNQAIPEDVRQLISEYGENLEPSEKKITKKEKQSRTKETNGEKKGFLVRLAICFQLQRYYRDFLQKIPQAINYTAAPMSNYTSMSSLAMNSATGKSRPSASDAKTGQRSSVTTSPNKRNVLLADPNGINIQDEQNILAHLDFFCMRLRKVYDLTGTLSQFHRLRISSMGLPKPSMDEVVIDEKGNEKEYDRYRQGGADIVTIDDITIPSNPANSLKAIVEDDDEKEEGENSQGNEADEYYDALRRQSPTRLTLNEADLLHEFYPPTKDLKLCDSFNDVINNQFSKIAKQLADCLSTRIIFDLQSKDKDRFESAYSEFNFNIEKLELLLSAYLKAIFMRKMETREALQLLSKFESVQDRISTRLVISDKYSQVLSWYEDDVDRIGEIYEAEKSKPPIVRNVPPIAGAVSWVRQLLNRIEQPMNILSSKSAVSQLREFRRIIRSYNRLAETLVTFESLWLQRLKRDVEVARRLISSPLYKVEDGEVAVNLDQTLFQTMQEVRCLKRLKIPLTDQSKNLLEYEERFKYYRDQLELCISDFNAVKSLIPDHLLGLFTPHIDECKASFQPGFATVTWTSMNIDAFLHQTHRAIEKLKALCKKVQDIMDLKVGGAMQTIQQMVLFDYKLAFDRCWPPNEFTAAIVSSIQSKGQRLHDLVTTMETGIKECANLLTKSKPNTARSTSSHQSSGDIPFSVQKQTKADQAAEELLNSYVEELYIVVEKAILRSLLILAESSGCDPDVLRSETPDSFDSPLSSRILRAQSARSCSRPTSVLSVLSNMTWTTEEAANVTYLRFNVSLNFNIPTISIEPRLEYIQSSLITVARAIVNVASGIVWLGGDMLGERLLRRLQNDSCVSKILAHLGGVMGHLEPTVQQHIQHLQMHEFLWKDDMVGNYNEFVSFDPGDEAMKREVERLLRIENQVLSIPERLPVGCVLLSTNPVRDALHGFAMTWKQKYASALHEQAKTKLDEALLYRNNVRRRLDVEVINLDQLNTTLCLLEELRDMENKIDAIYRPIEKMYTQLQEFNLRLPRREIDDLTSLRSEWSDLLNLAEEVRNRLLKERRNNFEQELDKQVKNFVVEVMQFRNAFDAQGPAVPGISPMVAVNRLKDFQNRYALYETKRKTLDSVSKLFGIPCKPFEELDRTGEELNLLGMLYGLFQKFIKFDEEFRDTLWADVDLKGAYSTVEEYWDECLALPSKLKDWDAYHEMKTAINNYLNILPLLQRLATREIRNRHWLQVMQVTGSAFQLEANVFKLCHLLDINLINHSDAIEEICYNAAHEQQLEIRLKQTEDEWTDQVLIFTHYKKRGNIYLDKKHTERLLEQLDDSKAMLANMLTSRHVGPMRDEAANWAEKLKQVSLVLEEWLATQDLWQYLEAVFSQEKAAKELPQEVKRFTRIDKGWTKMMKRAAETRSVLQCCYGDDVPKAAVLRNIHEELEICFKSLTNYLNAKRQIFPRFFFVSDSVLLAILSKPNDLESARPHLKSIFSGINNILVEQVKETEKDRRSSMTERSNSRLSTSPYLMTHSETPPKIDKRLHTLHTASHTSTANVPTALPSELMADEIVNYEAVAVTSIDGEHLRLRDRVQLAEGVEVWLNGVEKSCSSLIRQLLIDICEDALSEGSCADWAYKYPVQVCKAGLHYLWTLNCEKSITDMKIDRKSLANGTKKFASLVSKIPSTLIRGFWRNYGNEPIRVVHRRRLEALCSQALFLKDMFDEIARRKIRDITDFDWRRTVRFYLSYTDVEQRSPSVHILDDRLIYGCEFYGCESFVGLSPATDKAFFNMSQALSRYKGSLLCGGPSYGKTDTVRGFAQITANFLAMFQLSNKTSTAAFCRVLRGLAVCGCWGLIEDIQSASPGIVNVLLDHVSSIQRALKTAANCCNLGDGQEVSLKPGTAFFLTYSTVETPFDSRVPNQLRPYFRTISMLKPDPIVVLKAKASAYGLKSPSILAQRLSYFNDICSEQFPDEPQSRLSLSALISVLQCAGQRLQTLRLEKERSTDDMKSARLDMGSRSNSQLSNPNQQGSFRVPIPPGNTPRSVSATNLTSISNVFEETYDTIKVVEDQYKPKLSKPIRQALTFINLPKHLKILGYSNQFFEFQPREPPKRKIPPPFECEWSKTENRYYLKPIYKPIYLSQKSSLKTTQPSQLTINQGRPGAALSEKRRSTPNSLTQAAKADHALVGQCMNELIVGKYSPEHAGVVSFLIKDIFSGLPEPPKNIPMNSAGEPIVKAVESVLREEGKVASGIFLDKCIKFYQISCVQQGIIVCGSAGNGKSTVISSVINALSQTKPDGDSVDTSHKFIQLYPLVTDQLQLILGSLNKDGEWVDGVLTNTWKKINRNQSTTWLCLDGPIRSNWAGIFNTVLDSTQRMTLPTGDELFMSSNVRVIFETDDLSNAAPAIVSKCGIVYVDHAAVGWKPLAKAWLENRSPQESTVLSKAFNKTVDPVCNFICNDCKPPIRLTDSGMFATTLHLLSAMLADNIEIGGDLHIERLFIFCLMWSFGTFLDQKERKQFSELLTTLTTSLPDDDRDICVFDYYVDDSGEWDPWTARVPEVAPLDHVNLLQEPFIDTIGTIQTRMLLDFAAQNGQNVLLIGPPGCGKSTMMDDYQSALESAKSINKRIVFSGSSTAYQFQQFIESNITHRQGFVYGAKDNKLFKLFIDDINLPRPDEYGVVRLSELTRQIVDSKLMITQTSPFEWRTVEGLSVLATMKISKQPSFKNKPLDSRLMRHFCVLNFPDMGDEALKTIFRGVLECVMLQNDKPGLDIEVYDRIVQASLTIYNEVSSVLRPSSQPGRNHYLFTLKTMTAIFSSLKKMADESREDELFIVSLWRHETERIIKDSLARFSDINWFDEVLSRVFSEVWTELKEEDLHSHFVTFPIESRSFQQIPARKEQSTAMGCSLLPIQNLTDVHACLQTHLNRYNEELGNVQLDMMLSENIIAHVVRLHRVLSHQKDANIVFVGPIGTHLSTLCRLALHMNELEIHQMDTSKSTTFMDGLRSAIRMTGAEGKVLTIFLDGRQLTNDQYLDAINSVLISGEYPHLFSNDEMDGLLQALQPVMKRELPHSSASLHDYFVSRVKSNLHIILCLPPSHSLLASAIYDFPGLFSHCQVIWLNDWPKAVLLGDANYYIHKNKVCENCSSELTSRVVTTLANMHSFVLEECGQMKWAGNTNPQIQVKEIKFQEKKKEQIKVTDKKVSNKPYSKYLLIDAIKRKQKLAFESQPHHVFVGPTTFRRFLDTFHQLLKLKSTERTEKVAKLEKALSTLDQTRKDVKKTKADIKQVSQQYEAAKVETTDLLNNLIRKATLLEKIKAKVLKPSALLAFLQMSDDETVHDSEVEEDELLEQASKDERDTYDEEFEKLREANLRSREVKAHEELQVAEKNLAICQEQLENARKQVNVWRSKVDRSTIDRLKAFQNPTILVGQVIEMVMILIGKRPPTMRLGDRPDYPKDESSTRFSASSSSTKMTNPPQRLKLKKPDLEQSSSGTGGRYDRTTWKQLQQAMNDSPKFVDMLHNVRWEEGIPDDVAAAVESYFAKSADGKLGGEGSTMLENAKDKTFVAQRSTSPEPKGITVAAAKYSSEDAATLVEYTLAIIEFNRRCGPLKAAIDKRNELVLEIEEMARAAKEKSDSANGKEKDESEERDTEKTSEEVYNEEALARVQSEVDEMQEKFDSTIEKKHGLEIELSSMKDRLKAATDLLESIRDVERTWKQYVKEYSSNDILLCNCIVAAACLVYCSPLDIDGRSRMGTFFMTICRHNDLPTSSRVLLENVSLHNFLLEPYVDIKWKRSGLPYSPSALDSSCLIIHDHLTNSWPMLCDVSARSPSWLETFIKSNGQKLTTVRYCDIKSQLETSLTDGSALLIKDVDADEIISDKRFSKLILARKRFTESTSPFKLQVGRHEVECRPSFRLFLHTTTEPSKLPSELSAYVTVVNVSDTRMNIEEELLDRFTRLEKTRLWTERNQLLDERLEQLEKKKILEEDISCHLASGTRLLSELNHIRKIAELKKHLDETNETMSKIDQNDEGVNKGREVYRVIARRAAVCYDVGQHMAVLKAFYRMSWNQFVEIYDSAILHSDRSAVNVIVERLMWSCYSYTGRMLLEKDRHIFSVILALEVEESCGRLGLGEREFLISPHLGSITMAKIASQEETREHTKVGQMKKPFDWMNDDAYNNLQILAVHFPWFRDMFERMPRDGRETQWRSLCENEMAENVPLPDKMDDEFTPLQKMLIVRAVRSDRLLQLTTLYVNTVLGKRYTAEPPADIGTLLRTSKPASPIAFVHINEDAESAEKVIRESALKRNIKLTTLTICGLEKGQDKSIKKQIEKAVNEQCWILLFSAQNGPKLLDNLATFLQSKNPPESFRCFVIARYTEQLPTSFLHSSTRVTLDTPTNSKVTMQRALSSIESCINRNQTRQELNIVLHNIIYLYAAVRLRAQFGVAGFVEASSALSVDIGDLNELLLYAINEFNDGLQCPLPDGSLLNRSPSWSGVRFGLSDGLFGRAIGHPLDLSAISSMVDYWISPNATKKDFEPPRIKYRPPAMFFNPTAKMQQLIQSLDAINVQHLETPEACNIYSSSELVLANDQYVFTRINLIYDHMPSSRTLSHLAFPRPPTPLEGAPIAAISQSAAQPAVAARTGVFASASAALVKMRKEIELWEICHTSLNKLPKGYTRDYVIERAKKIGGFTPFNLFIINEVELMFKLLAEMKVSLSAIKQACELSSFGDNLKENQLQIAYDLYNQCIPAIWRKLAYETAPPPHHSLLSWINDLNNRCQHLDKLLVLGRDKMPAYWLGAFFQPSSLFAVLKHDFYKKTSNERAGNIDKVILQTEVTARDKEHIREPPVEGIFVYGIYMWGCHYDKTAAEMVDQPSRNLCSSLPVLHVTCWNKSDKPVLQDSNKANELYSCPVYSSRLARNNPILHVDVRKEGIPSARWPLRGLHATIRPY</sequence>
<feature type="coiled-coil region" evidence="12">
    <location>
        <begin position="4339"/>
        <end position="4406"/>
    </location>
</feature>
<reference evidence="22 23" key="1">
    <citation type="submission" date="2020-08" db="EMBL/GenBank/DDBJ databases">
        <authorList>
            <person name="Hejnol A."/>
        </authorList>
    </citation>
    <scope>NUCLEOTIDE SEQUENCE [LARGE SCALE GENOMIC DNA]</scope>
</reference>
<proteinExistence type="inferred from homology"/>
<dbReference type="PANTHER" id="PTHR46961">
    <property type="entry name" value="DYNEIN HEAVY CHAIN 1, AXONEMAL-LIKE PROTEIN"/>
    <property type="match status" value="1"/>
</dbReference>
<dbReference type="Gene3D" id="1.20.58.1120">
    <property type="match status" value="1"/>
</dbReference>
<feature type="compositionally biased region" description="Basic and acidic residues" evidence="13">
    <location>
        <begin position="4006"/>
        <end position="4033"/>
    </location>
</feature>
<dbReference type="Pfam" id="PF12781">
    <property type="entry name" value="AAA_9"/>
    <property type="match status" value="1"/>
</dbReference>
<dbReference type="Gene3D" id="1.10.8.720">
    <property type="entry name" value="Region D6 of dynein motor"/>
    <property type="match status" value="1"/>
</dbReference>
<dbReference type="GO" id="GO:0005874">
    <property type="term" value="C:microtubule"/>
    <property type="evidence" value="ECO:0007669"/>
    <property type="project" value="UniProtKB-KW"/>
</dbReference>
<feature type="domain" description="Dynein heavy chain AAA module D4" evidence="17">
    <location>
        <begin position="3314"/>
        <end position="3546"/>
    </location>
</feature>
<dbReference type="InterPro" id="IPR013594">
    <property type="entry name" value="Dynein_heavy_tail"/>
</dbReference>
<evidence type="ECO:0000313" key="22">
    <source>
        <dbReference type="EMBL" id="CAD5117057.1"/>
    </source>
</evidence>
<dbReference type="Pfam" id="PF08393">
    <property type="entry name" value="DHC_N2"/>
    <property type="match status" value="1"/>
</dbReference>
<dbReference type="Pfam" id="PF12774">
    <property type="entry name" value="AAA_6"/>
    <property type="match status" value="1"/>
</dbReference>
<keyword evidence="5" id="KW-0677">Repeat</keyword>
<dbReference type="Gene3D" id="1.10.287.2620">
    <property type="match status" value="1"/>
</dbReference>